<evidence type="ECO:0008006" key="3">
    <source>
        <dbReference type="Google" id="ProtNLM"/>
    </source>
</evidence>
<dbReference type="EMBL" id="RZHF01000004">
    <property type="protein sequence ID" value="RUR34496.1"/>
    <property type="molecule type" value="Genomic_DNA"/>
</dbReference>
<sequence>MNTAVMQPTGREVSAEAFHDYRRSGRLCASQQHVLEAFSAGPMTRNQAAERTGIPLSSICGRARELLDADLITVMGTTQDKPARQILQLTEKGQAAAYLIYQEGANDAAK</sequence>
<gene>
    <name evidence="1" type="ORF">ELY38_02585</name>
</gene>
<organism evidence="1 2">
    <name type="scientific">Vreelandella nanhaiensis</name>
    <dbReference type="NCBI Taxonomy" id="1258546"/>
    <lineage>
        <taxon>Bacteria</taxon>
        <taxon>Pseudomonadati</taxon>
        <taxon>Pseudomonadota</taxon>
        <taxon>Gammaproteobacteria</taxon>
        <taxon>Oceanospirillales</taxon>
        <taxon>Halomonadaceae</taxon>
        <taxon>Vreelandella</taxon>
    </lineage>
</organism>
<dbReference type="InterPro" id="IPR036390">
    <property type="entry name" value="WH_DNA-bd_sf"/>
</dbReference>
<dbReference type="OrthoDB" id="6169353at2"/>
<dbReference type="SUPFAM" id="SSF46785">
    <property type="entry name" value="Winged helix' DNA-binding domain"/>
    <property type="match status" value="1"/>
</dbReference>
<evidence type="ECO:0000313" key="2">
    <source>
        <dbReference type="Proteomes" id="UP000287023"/>
    </source>
</evidence>
<dbReference type="InterPro" id="IPR036388">
    <property type="entry name" value="WH-like_DNA-bd_sf"/>
</dbReference>
<keyword evidence="2" id="KW-1185">Reference proteome</keyword>
<dbReference type="RefSeq" id="WP_127059941.1">
    <property type="nucleotide sequence ID" value="NZ_RZHF01000004.1"/>
</dbReference>
<protein>
    <recommendedName>
        <fullName evidence="3">MarR family transcriptional regulator</fullName>
    </recommendedName>
</protein>
<evidence type="ECO:0000313" key="1">
    <source>
        <dbReference type="EMBL" id="RUR34496.1"/>
    </source>
</evidence>
<accession>A0A433KXV0</accession>
<dbReference type="AlphaFoldDB" id="A0A433KXV0"/>
<dbReference type="Gene3D" id="1.10.10.10">
    <property type="entry name" value="Winged helix-like DNA-binding domain superfamily/Winged helix DNA-binding domain"/>
    <property type="match status" value="1"/>
</dbReference>
<reference evidence="1 2" key="1">
    <citation type="submission" date="2018-12" db="EMBL/GenBank/DDBJ databases">
        <title>three novel Halomonas strain isolated from plants.</title>
        <authorList>
            <person name="Sun C."/>
        </authorList>
    </citation>
    <scope>NUCLEOTIDE SEQUENCE [LARGE SCALE GENOMIC DNA]</scope>
    <source>
        <strain evidence="1 2">JCM 18142</strain>
    </source>
</reference>
<proteinExistence type="predicted"/>
<comment type="caution">
    <text evidence="1">The sequence shown here is derived from an EMBL/GenBank/DDBJ whole genome shotgun (WGS) entry which is preliminary data.</text>
</comment>
<dbReference type="Proteomes" id="UP000287023">
    <property type="component" value="Unassembled WGS sequence"/>
</dbReference>
<name>A0A433KXV0_9GAMM</name>